<dbReference type="Pfam" id="PF01774">
    <property type="entry name" value="UreD"/>
    <property type="match status" value="1"/>
</dbReference>
<proteinExistence type="inferred from homology"/>
<protein>
    <recommendedName>
        <fullName evidence="3">Urease accessory protein UreD</fullName>
    </recommendedName>
</protein>
<dbReference type="HAMAP" id="MF_01384">
    <property type="entry name" value="UreD"/>
    <property type="match status" value="1"/>
</dbReference>
<organism evidence="4 5">
    <name type="scientific">Roseivivax jejudonensis</name>
    <dbReference type="NCBI Taxonomy" id="1529041"/>
    <lineage>
        <taxon>Bacteria</taxon>
        <taxon>Pseudomonadati</taxon>
        <taxon>Pseudomonadota</taxon>
        <taxon>Alphaproteobacteria</taxon>
        <taxon>Rhodobacterales</taxon>
        <taxon>Roseobacteraceae</taxon>
        <taxon>Roseivivax</taxon>
    </lineage>
</organism>
<dbReference type="PANTHER" id="PTHR33643">
    <property type="entry name" value="UREASE ACCESSORY PROTEIN D"/>
    <property type="match status" value="1"/>
</dbReference>
<keyword evidence="5" id="KW-1185">Reference proteome</keyword>
<evidence type="ECO:0000256" key="3">
    <source>
        <dbReference type="HAMAP-Rule" id="MF_01384"/>
    </source>
</evidence>
<dbReference type="RefSeq" id="WP_085790270.1">
    <property type="nucleotide sequence ID" value="NZ_FWFK01000001.1"/>
</dbReference>
<evidence type="ECO:0000256" key="1">
    <source>
        <dbReference type="ARBA" id="ARBA00007177"/>
    </source>
</evidence>
<dbReference type="PANTHER" id="PTHR33643:SF1">
    <property type="entry name" value="UREASE ACCESSORY PROTEIN D"/>
    <property type="match status" value="1"/>
</dbReference>
<name>A0A1X6YAW5_9RHOB</name>
<keyword evidence="2 3" id="KW-0143">Chaperone</keyword>
<gene>
    <name evidence="3 4" type="primary">ureD</name>
    <name evidence="4" type="ORF">ROJ8625_00523</name>
</gene>
<dbReference type="EMBL" id="FWFK01000001">
    <property type="protein sequence ID" value="SLN15912.1"/>
    <property type="molecule type" value="Genomic_DNA"/>
</dbReference>
<evidence type="ECO:0000313" key="5">
    <source>
        <dbReference type="Proteomes" id="UP000193570"/>
    </source>
</evidence>
<dbReference type="GO" id="GO:0016151">
    <property type="term" value="F:nickel cation binding"/>
    <property type="evidence" value="ECO:0007669"/>
    <property type="project" value="UniProtKB-UniRule"/>
</dbReference>
<reference evidence="4 5" key="1">
    <citation type="submission" date="2017-03" db="EMBL/GenBank/DDBJ databases">
        <authorList>
            <person name="Afonso C.L."/>
            <person name="Miller P.J."/>
            <person name="Scott M.A."/>
            <person name="Spackman E."/>
            <person name="Goraichik I."/>
            <person name="Dimitrov K.M."/>
            <person name="Suarez D.L."/>
            <person name="Swayne D.E."/>
        </authorList>
    </citation>
    <scope>NUCLEOTIDE SEQUENCE [LARGE SCALE GENOMIC DNA]</scope>
    <source>
        <strain evidence="4 5">CECT 8625</strain>
    </source>
</reference>
<comment type="function">
    <text evidence="3">Required for maturation of urease via the functional incorporation of the urease nickel metallocenter.</text>
</comment>
<keyword evidence="3" id="KW-0996">Nickel insertion</keyword>
<comment type="subcellular location">
    <subcellularLocation>
        <location evidence="3">Cytoplasm</location>
    </subcellularLocation>
</comment>
<comment type="similarity">
    <text evidence="1 3">Belongs to the UreD family.</text>
</comment>
<evidence type="ECO:0000256" key="2">
    <source>
        <dbReference type="ARBA" id="ARBA00023186"/>
    </source>
</evidence>
<dbReference type="Proteomes" id="UP000193570">
    <property type="component" value="Unassembled WGS sequence"/>
</dbReference>
<keyword evidence="3" id="KW-0963">Cytoplasm</keyword>
<dbReference type="GO" id="GO:0005737">
    <property type="term" value="C:cytoplasm"/>
    <property type="evidence" value="ECO:0007669"/>
    <property type="project" value="UniProtKB-SubCell"/>
</dbReference>
<dbReference type="OrthoDB" id="9798842at2"/>
<sequence length="239" mass="25289">MSGSAKLLFPNSRAPRLDAVWLNTAGGITGGDSFALDVAVAAGAAATLTTQAAERVYRALPGEVGRVETTLSAEAGAVLHWLPQETILYDRAALDRTLSVDLAGDAAFLGVETLIFGRRAMGERVRGIHLRDRIDLRREGALLYADRLRLEGDAEETLRQRCVADGAGAMATIVLARTGAATALDDLRAALPAMSGASALSDDLVVARLLAPDGFEMRRALCPILARLSGADLPRPWMI</sequence>
<comment type="subunit">
    <text evidence="3">UreD, UreF and UreG form a complex that acts as a GTP-hydrolysis-dependent molecular chaperone, activating the urease apoprotein by helping to assemble the nickel containing metallocenter of UreC. The UreE protein probably delivers the nickel.</text>
</comment>
<dbReference type="AlphaFoldDB" id="A0A1X6YAW5"/>
<evidence type="ECO:0000313" key="4">
    <source>
        <dbReference type="EMBL" id="SLN15912.1"/>
    </source>
</evidence>
<accession>A0A1X6YAW5</accession>
<dbReference type="InterPro" id="IPR002669">
    <property type="entry name" value="UreD"/>
</dbReference>